<proteinExistence type="predicted"/>
<dbReference type="AlphaFoldDB" id="A0A6M8BJ37"/>
<protein>
    <submittedName>
        <fullName evidence="1">YbjN domain-containing protein</fullName>
    </submittedName>
</protein>
<dbReference type="SUPFAM" id="SSF69635">
    <property type="entry name" value="Type III secretory system chaperone-like"/>
    <property type="match status" value="1"/>
</dbReference>
<dbReference type="Proteomes" id="UP000505210">
    <property type="component" value="Chromosome"/>
</dbReference>
<keyword evidence="2" id="KW-1185">Reference proteome</keyword>
<dbReference type="Pfam" id="PF10722">
    <property type="entry name" value="YbjN"/>
    <property type="match status" value="1"/>
</dbReference>
<name>A0A6M8BJ37_9CYAN</name>
<dbReference type="EMBL" id="CP053661">
    <property type="protein sequence ID" value="QKD82445.1"/>
    <property type="molecule type" value="Genomic_DNA"/>
</dbReference>
<dbReference type="CDD" id="cd17036">
    <property type="entry name" value="T3SC_YbjN-like_1"/>
    <property type="match status" value="1"/>
</dbReference>
<organism evidence="1 2">
    <name type="scientific">Thermoleptolyngbya sichuanensis A183</name>
    <dbReference type="NCBI Taxonomy" id="2737172"/>
    <lineage>
        <taxon>Bacteria</taxon>
        <taxon>Bacillati</taxon>
        <taxon>Cyanobacteriota</taxon>
        <taxon>Cyanophyceae</taxon>
        <taxon>Oculatellales</taxon>
        <taxon>Oculatellaceae</taxon>
        <taxon>Thermoleptolyngbya</taxon>
        <taxon>Thermoleptolyngbya sichuanensis</taxon>
    </lineage>
</organism>
<dbReference type="RefSeq" id="WP_172355250.1">
    <property type="nucleotide sequence ID" value="NZ_CP053661.1"/>
</dbReference>
<dbReference type="KEGG" id="theu:HPC62_09870"/>
<dbReference type="Gene3D" id="3.30.1460.10">
    <property type="match status" value="1"/>
</dbReference>
<sequence length="150" mass="16614">MEPESSQALTEEIIEATSHLDVVETVISSLQEDQSAMVSRSDQGNLWKFKYGSVEVFVQLTGETDDDMLIVWSPVLSLPAKNELELMRKLLELNWTSTFESHFAIMDGKVIVAAQRTVAELSPGEVSRNITMVASVADSYDEILQAEFGA</sequence>
<reference evidence="1 2" key="1">
    <citation type="submission" date="2020-05" db="EMBL/GenBank/DDBJ databases">
        <title>Complete genome sequence of of a novel Thermoleptolyngbya strain isolated from hot springs of Ganzi, Sichuan China.</title>
        <authorList>
            <person name="Tang J."/>
            <person name="Daroch M."/>
            <person name="Li L."/>
            <person name="Waleron K."/>
            <person name="Waleron M."/>
            <person name="Waleron M."/>
        </authorList>
    </citation>
    <scope>NUCLEOTIDE SEQUENCE [LARGE SCALE GENOMIC DNA]</scope>
    <source>
        <strain evidence="1 2">PKUAC-SCTA183</strain>
    </source>
</reference>
<evidence type="ECO:0000313" key="1">
    <source>
        <dbReference type="EMBL" id="QKD82445.1"/>
    </source>
</evidence>
<evidence type="ECO:0000313" key="2">
    <source>
        <dbReference type="Proteomes" id="UP000505210"/>
    </source>
</evidence>
<gene>
    <name evidence="1" type="ORF">HPC62_09870</name>
</gene>
<accession>A0A6M8BJ37</accession>
<dbReference type="InterPro" id="IPR019660">
    <property type="entry name" value="Put_sensory_transdc_reg_YbjN"/>
</dbReference>